<dbReference type="AlphaFoldDB" id="A0A0N8KQ96"/>
<dbReference type="Gene3D" id="1.10.10.10">
    <property type="entry name" value="Winged helix-like DNA-binding domain superfamily/Winged helix DNA-binding domain"/>
    <property type="match status" value="1"/>
</dbReference>
<protein>
    <recommendedName>
        <fullName evidence="3">Acetylserotonin O-methyltransferase dimerisation domain-containing protein</fullName>
    </recommendedName>
</protein>
<accession>A0A0N8KQ96</accession>
<evidence type="ECO:0000313" key="2">
    <source>
        <dbReference type="Proteomes" id="UP000050360"/>
    </source>
</evidence>
<dbReference type="SUPFAM" id="SSF46785">
    <property type="entry name" value="Winged helix' DNA-binding domain"/>
    <property type="match status" value="1"/>
</dbReference>
<sequence length="141" mass="16226">MWNSNEELDIEKAGDDANKLVLLGSALKAGIFQALDRQKSLATLKEELKADERALFIVLEALCSMGYVDKSHDRYIIADKARPLFLLRGEEYVGGYLPHFMNILKSWLLLPDIIREKGRKENRFPAIYQFLCMLWHQGRIG</sequence>
<name>A0A0N8KQ96_9EURY</name>
<comment type="caution">
    <text evidence="1">The sequence shown here is derived from an EMBL/GenBank/DDBJ whole genome shotgun (WGS) entry which is preliminary data.</text>
</comment>
<dbReference type="InterPro" id="IPR036390">
    <property type="entry name" value="WH_DNA-bd_sf"/>
</dbReference>
<reference evidence="1 2" key="1">
    <citation type="submission" date="2015-09" db="EMBL/GenBank/DDBJ databases">
        <title>A metagenomics-based metabolic model of nitrate-dependent anaerobic oxidation of methane by Methanoperedens-like archaea.</title>
        <authorList>
            <person name="Arshad A."/>
            <person name="Speth D.R."/>
            <person name="De Graaf R.M."/>
            <person name="Op Den Camp H.J."/>
            <person name="Jetten M.S."/>
            <person name="Welte C.U."/>
        </authorList>
    </citation>
    <scope>NUCLEOTIDE SEQUENCE [LARGE SCALE GENOMIC DNA]</scope>
</reference>
<gene>
    <name evidence="1" type="ORF">MPEBLZ_03885</name>
</gene>
<dbReference type="EMBL" id="LKCM01000337">
    <property type="protein sequence ID" value="KPQ41522.1"/>
    <property type="molecule type" value="Genomic_DNA"/>
</dbReference>
<organism evidence="1 2">
    <name type="scientific">Candidatus Methanoperedens nitratireducens</name>
    <dbReference type="NCBI Taxonomy" id="1392998"/>
    <lineage>
        <taxon>Archaea</taxon>
        <taxon>Methanobacteriati</taxon>
        <taxon>Methanobacteriota</taxon>
        <taxon>Stenosarchaea group</taxon>
        <taxon>Methanomicrobia</taxon>
        <taxon>Methanosarcinales</taxon>
        <taxon>ANME-2 cluster</taxon>
        <taxon>Candidatus Methanoperedentaceae</taxon>
        <taxon>Candidatus Methanoperedens</taxon>
    </lineage>
</organism>
<dbReference type="InterPro" id="IPR036388">
    <property type="entry name" value="WH-like_DNA-bd_sf"/>
</dbReference>
<evidence type="ECO:0008006" key="3">
    <source>
        <dbReference type="Google" id="ProtNLM"/>
    </source>
</evidence>
<dbReference type="Proteomes" id="UP000050360">
    <property type="component" value="Unassembled WGS sequence"/>
</dbReference>
<evidence type="ECO:0000313" key="1">
    <source>
        <dbReference type="EMBL" id="KPQ41522.1"/>
    </source>
</evidence>
<proteinExistence type="predicted"/>